<name>A0A165LRL4_9APHY</name>
<keyword evidence="2" id="KW-1185">Reference proteome</keyword>
<proteinExistence type="predicted"/>
<dbReference type="AlphaFoldDB" id="A0A165LRL4"/>
<protein>
    <submittedName>
        <fullName evidence="1">Uncharacterized protein</fullName>
    </submittedName>
</protein>
<organism evidence="1 2">
    <name type="scientific">Daedalea quercina L-15889</name>
    <dbReference type="NCBI Taxonomy" id="1314783"/>
    <lineage>
        <taxon>Eukaryota</taxon>
        <taxon>Fungi</taxon>
        <taxon>Dikarya</taxon>
        <taxon>Basidiomycota</taxon>
        <taxon>Agaricomycotina</taxon>
        <taxon>Agaricomycetes</taxon>
        <taxon>Polyporales</taxon>
        <taxon>Fomitopsis</taxon>
    </lineage>
</organism>
<evidence type="ECO:0000313" key="1">
    <source>
        <dbReference type="EMBL" id="KZT64768.1"/>
    </source>
</evidence>
<dbReference type="Proteomes" id="UP000076727">
    <property type="component" value="Unassembled WGS sequence"/>
</dbReference>
<dbReference type="OrthoDB" id="206452at2759"/>
<reference evidence="1 2" key="1">
    <citation type="journal article" date="2016" name="Mol. Biol. Evol.">
        <title>Comparative Genomics of Early-Diverging Mushroom-Forming Fungi Provides Insights into the Origins of Lignocellulose Decay Capabilities.</title>
        <authorList>
            <person name="Nagy L.G."/>
            <person name="Riley R."/>
            <person name="Tritt A."/>
            <person name="Adam C."/>
            <person name="Daum C."/>
            <person name="Floudas D."/>
            <person name="Sun H."/>
            <person name="Yadav J.S."/>
            <person name="Pangilinan J."/>
            <person name="Larsson K.H."/>
            <person name="Matsuura K."/>
            <person name="Barry K."/>
            <person name="Labutti K."/>
            <person name="Kuo R."/>
            <person name="Ohm R.A."/>
            <person name="Bhattacharya S.S."/>
            <person name="Shirouzu T."/>
            <person name="Yoshinaga Y."/>
            <person name="Martin F.M."/>
            <person name="Grigoriev I.V."/>
            <person name="Hibbett D.S."/>
        </authorList>
    </citation>
    <scope>NUCLEOTIDE SEQUENCE [LARGE SCALE GENOMIC DNA]</scope>
    <source>
        <strain evidence="1 2">L-15889</strain>
    </source>
</reference>
<evidence type="ECO:0000313" key="2">
    <source>
        <dbReference type="Proteomes" id="UP000076727"/>
    </source>
</evidence>
<sequence>MADGPLISVNAQTALCVMCRQGPHQLAFPRMTALDGAGRLCNLQRPEWSDVDVGLLDLFHEAKFTQYPRLRGMYLQTADRGGEGLKSDIRLGVLAEERTKAIGPTSKFVRGICISLVFHDDSAVVIQLLVAGIAVLRMHHLSSNATS</sequence>
<dbReference type="EMBL" id="KV429119">
    <property type="protein sequence ID" value="KZT64768.1"/>
    <property type="molecule type" value="Genomic_DNA"/>
</dbReference>
<accession>A0A165LRL4</accession>
<gene>
    <name evidence="1" type="ORF">DAEQUDRAFT_582489</name>
</gene>